<dbReference type="Pfam" id="PF13424">
    <property type="entry name" value="TPR_12"/>
    <property type="match status" value="1"/>
</dbReference>
<dbReference type="CDD" id="cd06170">
    <property type="entry name" value="LuxR_C_like"/>
    <property type="match status" value="1"/>
</dbReference>
<dbReference type="InterPro" id="IPR036388">
    <property type="entry name" value="WH-like_DNA-bd_sf"/>
</dbReference>
<evidence type="ECO:0000313" key="3">
    <source>
        <dbReference type="Proteomes" id="UP000305109"/>
    </source>
</evidence>
<dbReference type="InterPro" id="IPR011990">
    <property type="entry name" value="TPR-like_helical_dom_sf"/>
</dbReference>
<dbReference type="SUPFAM" id="SSF48452">
    <property type="entry name" value="TPR-like"/>
    <property type="match status" value="1"/>
</dbReference>
<name>A0ABY2RMT6_9NOCA</name>
<dbReference type="Proteomes" id="UP000305109">
    <property type="component" value="Unassembled WGS sequence"/>
</dbReference>
<dbReference type="PROSITE" id="PS50043">
    <property type="entry name" value="HTH_LUXR_2"/>
    <property type="match status" value="1"/>
</dbReference>
<accession>A0ABY2RMT6</accession>
<dbReference type="SMART" id="SM00421">
    <property type="entry name" value="HTH_LUXR"/>
    <property type="match status" value="1"/>
</dbReference>
<protein>
    <submittedName>
        <fullName evidence="2">LuxR family transcriptional regulator</fullName>
    </submittedName>
</protein>
<dbReference type="InterPro" id="IPR058852">
    <property type="entry name" value="HTH_77"/>
</dbReference>
<dbReference type="PRINTS" id="PR00038">
    <property type="entry name" value="HTHLUXR"/>
</dbReference>
<organism evidence="2 3">
    <name type="scientific">Rhodococcus oryzae</name>
    <dbReference type="NCBI Taxonomy" id="2571143"/>
    <lineage>
        <taxon>Bacteria</taxon>
        <taxon>Bacillati</taxon>
        <taxon>Actinomycetota</taxon>
        <taxon>Actinomycetes</taxon>
        <taxon>Mycobacteriales</taxon>
        <taxon>Nocardiaceae</taxon>
        <taxon>Rhodococcus</taxon>
    </lineage>
</organism>
<proteinExistence type="predicted"/>
<evidence type="ECO:0000259" key="1">
    <source>
        <dbReference type="PROSITE" id="PS50043"/>
    </source>
</evidence>
<dbReference type="SUPFAM" id="SSF52540">
    <property type="entry name" value="P-loop containing nucleoside triphosphate hydrolases"/>
    <property type="match status" value="1"/>
</dbReference>
<dbReference type="EMBL" id="SUMD01000003">
    <property type="protein sequence ID" value="TJZ79605.1"/>
    <property type="molecule type" value="Genomic_DNA"/>
</dbReference>
<dbReference type="PROSITE" id="PS00622">
    <property type="entry name" value="HTH_LUXR_1"/>
    <property type="match status" value="1"/>
</dbReference>
<dbReference type="Gene3D" id="1.10.10.10">
    <property type="entry name" value="Winged helix-like DNA-binding domain superfamily/Winged helix DNA-binding domain"/>
    <property type="match status" value="1"/>
</dbReference>
<evidence type="ECO:0000313" key="2">
    <source>
        <dbReference type="EMBL" id="TJZ79605.1"/>
    </source>
</evidence>
<comment type="caution">
    <text evidence="2">The sequence shown here is derived from an EMBL/GenBank/DDBJ whole genome shotgun (WGS) entry which is preliminary data.</text>
</comment>
<dbReference type="RefSeq" id="WP_136908820.1">
    <property type="nucleotide sequence ID" value="NZ_SUMD01000003.1"/>
</dbReference>
<dbReference type="InterPro" id="IPR016032">
    <property type="entry name" value="Sig_transdc_resp-reg_C-effctor"/>
</dbReference>
<dbReference type="Pfam" id="PF00931">
    <property type="entry name" value="NB-ARC"/>
    <property type="match status" value="1"/>
</dbReference>
<dbReference type="PANTHER" id="PTHR47691">
    <property type="entry name" value="REGULATOR-RELATED"/>
    <property type="match status" value="1"/>
</dbReference>
<dbReference type="PRINTS" id="PR00364">
    <property type="entry name" value="DISEASERSIST"/>
</dbReference>
<dbReference type="Pfam" id="PF25872">
    <property type="entry name" value="HTH_77"/>
    <property type="match status" value="1"/>
</dbReference>
<sequence>MGRGPCVESDGSMATAVRGKVGNLPLELTSFVGRRREVTETRRLLSVSRLVTLTGIGGVGKTRLALRVAEDSRRSFEDGVWLVELGELQEEALLPDLVAATLGLREQSTSRTQDSLAEYLADRRLLLVLDNCEHVLDAAAALAESLLRRCQDLRILATSREPFGIGAEAFLRVPPLSVPDPDRRPSGRGFAGGDAVALFAERASAAVPEFGLTEDNQVAVARICQRLDGLPLPIELAAGRLRAMSAEQILDRLNDRYSLLTGGSRGAPTRQQTLRLCIDWSHELCTERERMLWRRISVFTGGFELDAAEGICAGDLSPDDLLDVVAALVDRSILIREEAGAVVRYRLLETLREYGREKLAESGEHASMRRRHRDWYQQLVICVEAEWIGPRQVEWMARLGREQPNLREAMEFCLTEPGEEEAGLRTADALAPFWLSRGLLGEGRHWLDQFLDRQDGQPTVELLWGLYANSVLAGNQGDIEAGAALVERAREAAEVLGDAQARALATLAVGQLAVCSGDMQLAASSLEEIADAFHTGRELVLRLATLLGLALACGLLGDTTRSIACQEEALEITQSRGESVYRAYSLSTLGLALWQSDPRRAAGLLEQGLRLSRVVDDPLGSAICVEALAWVAAGDRLARRAAVLFGIANSLWRVVGSAGIVIPPLLAYREESELQVRSALAKRAYESAFEQGANLSFDDGIAYALDEQLQGSPTEGAASALTRRERQVADLVAQGLTNRAIAEQLVIAPRTVEGHVEHVLAKMGFTSRAQIAAWVVEQAQVETRTL</sequence>
<dbReference type="InterPro" id="IPR027417">
    <property type="entry name" value="P-loop_NTPase"/>
</dbReference>
<dbReference type="SUPFAM" id="SSF46894">
    <property type="entry name" value="C-terminal effector domain of the bipartite response regulators"/>
    <property type="match status" value="1"/>
</dbReference>
<keyword evidence="3" id="KW-1185">Reference proteome</keyword>
<dbReference type="Pfam" id="PF00196">
    <property type="entry name" value="GerE"/>
    <property type="match status" value="1"/>
</dbReference>
<dbReference type="Gene3D" id="1.25.40.10">
    <property type="entry name" value="Tetratricopeptide repeat domain"/>
    <property type="match status" value="1"/>
</dbReference>
<dbReference type="InterPro" id="IPR000792">
    <property type="entry name" value="Tscrpt_reg_LuxR_C"/>
</dbReference>
<gene>
    <name evidence="2" type="ORF">FCG67_08310</name>
</gene>
<dbReference type="InterPro" id="IPR002182">
    <property type="entry name" value="NB-ARC"/>
</dbReference>
<reference evidence="2 3" key="1">
    <citation type="submission" date="2019-04" db="EMBL/GenBank/DDBJ databases">
        <title>Rhodococcus oryzae sp. nov., a novel actinomycete isolated from rhizosphere soil of rice (Oryza sativa L.).</title>
        <authorList>
            <person name="Li C."/>
        </authorList>
    </citation>
    <scope>NUCLEOTIDE SEQUENCE [LARGE SCALE GENOMIC DNA]</scope>
    <source>
        <strain evidence="2 3">NEAU-CX67</strain>
    </source>
</reference>
<dbReference type="Gene3D" id="3.40.50.300">
    <property type="entry name" value="P-loop containing nucleotide triphosphate hydrolases"/>
    <property type="match status" value="1"/>
</dbReference>
<feature type="domain" description="HTH luxR-type" evidence="1">
    <location>
        <begin position="714"/>
        <end position="779"/>
    </location>
</feature>
<dbReference type="PANTHER" id="PTHR47691:SF3">
    <property type="entry name" value="HTH-TYPE TRANSCRIPTIONAL REGULATOR RV0890C-RELATED"/>
    <property type="match status" value="1"/>
</dbReference>